<keyword evidence="2" id="KW-1185">Reference proteome</keyword>
<accession>A0A3N2Q5T1</accession>
<dbReference type="EMBL" id="ML119051">
    <property type="protein sequence ID" value="ROT42056.1"/>
    <property type="molecule type" value="Genomic_DNA"/>
</dbReference>
<dbReference type="GeneID" id="39584013"/>
<proteinExistence type="predicted"/>
<dbReference type="STRING" id="1314773.A0A3N2Q5T1"/>
<dbReference type="OrthoDB" id="20681at2759"/>
<dbReference type="AlphaFoldDB" id="A0A3N2Q5T1"/>
<dbReference type="PANTHER" id="PTHR21192:SF2">
    <property type="entry name" value="NADH DEHYDROGENASE [UBIQUINONE] 1 ALPHA SUBCOMPLEX ASSEMBLY FACTOR 3"/>
    <property type="match status" value="1"/>
</dbReference>
<protein>
    <recommendedName>
        <fullName evidence="3">NADH dehydrogenase [ubiquinone] 1 alpha subcomplex assembly factor 3</fullName>
    </recommendedName>
</protein>
<evidence type="ECO:0008006" key="3">
    <source>
        <dbReference type="Google" id="ProtNLM"/>
    </source>
</evidence>
<gene>
    <name evidence="1" type="ORF">SODALDRAFT_6128</name>
</gene>
<dbReference type="PANTHER" id="PTHR21192">
    <property type="entry name" value="NUCLEAR PROTEIN E3-3"/>
    <property type="match status" value="1"/>
</dbReference>
<dbReference type="Proteomes" id="UP000272025">
    <property type="component" value="Unassembled WGS sequence"/>
</dbReference>
<dbReference type="InterPro" id="IPR036748">
    <property type="entry name" value="MTH938-like_sf"/>
</dbReference>
<dbReference type="InterPro" id="IPR007523">
    <property type="entry name" value="NDUFAF3/AAMDC"/>
</dbReference>
<dbReference type="GO" id="GO:0032981">
    <property type="term" value="P:mitochondrial respiratory chain complex I assembly"/>
    <property type="evidence" value="ECO:0007669"/>
    <property type="project" value="TreeGrafter"/>
</dbReference>
<name>A0A3N2Q5T1_SODAK</name>
<organism evidence="1 2">
    <name type="scientific">Sodiomyces alkalinus (strain CBS 110278 / VKM F-3762 / F11)</name>
    <name type="common">Alkaliphilic filamentous fungus</name>
    <dbReference type="NCBI Taxonomy" id="1314773"/>
    <lineage>
        <taxon>Eukaryota</taxon>
        <taxon>Fungi</taxon>
        <taxon>Dikarya</taxon>
        <taxon>Ascomycota</taxon>
        <taxon>Pezizomycotina</taxon>
        <taxon>Sordariomycetes</taxon>
        <taxon>Hypocreomycetidae</taxon>
        <taxon>Glomerellales</taxon>
        <taxon>Plectosphaerellaceae</taxon>
        <taxon>Sodiomyces</taxon>
    </lineage>
</organism>
<dbReference type="Gene3D" id="3.40.1230.10">
    <property type="entry name" value="MTH938-like"/>
    <property type="match status" value="1"/>
</dbReference>
<dbReference type="GO" id="GO:0005743">
    <property type="term" value="C:mitochondrial inner membrane"/>
    <property type="evidence" value="ECO:0007669"/>
    <property type="project" value="TreeGrafter"/>
</dbReference>
<reference evidence="1 2" key="1">
    <citation type="journal article" date="2018" name="Mol. Ecol.">
        <title>The obligate alkalophilic soda-lake fungus Sodiomyces alkalinus has shifted to a protein diet.</title>
        <authorList>
            <person name="Grum-Grzhimaylo A.A."/>
            <person name="Falkoski D.L."/>
            <person name="van den Heuvel J."/>
            <person name="Valero-Jimenez C.A."/>
            <person name="Min B."/>
            <person name="Choi I.G."/>
            <person name="Lipzen A."/>
            <person name="Daum C.G."/>
            <person name="Aanen D.K."/>
            <person name="Tsang A."/>
            <person name="Henrissat B."/>
            <person name="Bilanenko E.N."/>
            <person name="de Vries R.P."/>
            <person name="van Kan J.A.L."/>
            <person name="Grigoriev I.V."/>
            <person name="Debets A.J.M."/>
        </authorList>
    </citation>
    <scope>NUCLEOTIDE SEQUENCE [LARGE SCALE GENOMIC DNA]</scope>
    <source>
        <strain evidence="1 2">F11</strain>
    </source>
</reference>
<evidence type="ECO:0000313" key="1">
    <source>
        <dbReference type="EMBL" id="ROT42056.1"/>
    </source>
</evidence>
<dbReference type="SUPFAM" id="SSF64076">
    <property type="entry name" value="MTH938-like"/>
    <property type="match status" value="1"/>
</dbReference>
<dbReference type="Pfam" id="PF04430">
    <property type="entry name" value="DUF498"/>
    <property type="match status" value="1"/>
</dbReference>
<dbReference type="RefSeq" id="XP_028469862.1">
    <property type="nucleotide sequence ID" value="XM_028615536.1"/>
</dbReference>
<sequence>MHSSSSIRALRVLRLPRTPLPTSTSYIRPLGKIQPQAARTVFVQSLPAQRSFHSSPVWRRRKQETPSESDVRGPADIAELDVLGATPVPSTNIEATVPGGFLLNSGLSILGGDGALLVGGEAFAWRPWLAKADSDASDKSKRLRLYNERGQLDIPPEAFSVLGLMWPKPDLLVVGTGPTIRPLSPETRRHIGELGLRVEILDTRNAAAQFNLLATERGVGDVAAALIPVGWVEGKGAVEE</sequence>
<evidence type="ECO:0000313" key="2">
    <source>
        <dbReference type="Proteomes" id="UP000272025"/>
    </source>
</evidence>